<dbReference type="EMBL" id="DXCL01000025">
    <property type="protein sequence ID" value="HIZ03408.1"/>
    <property type="molecule type" value="Genomic_DNA"/>
</dbReference>
<reference evidence="2" key="2">
    <citation type="submission" date="2021-04" db="EMBL/GenBank/DDBJ databases">
        <authorList>
            <person name="Gilroy R."/>
        </authorList>
    </citation>
    <scope>NUCLEOTIDE SEQUENCE</scope>
    <source>
        <strain evidence="2">CHK187-5294</strain>
    </source>
</reference>
<proteinExistence type="predicted"/>
<gene>
    <name evidence="2" type="ORF">H9727_03895</name>
</gene>
<evidence type="ECO:0000313" key="3">
    <source>
        <dbReference type="Proteomes" id="UP000824132"/>
    </source>
</evidence>
<dbReference type="Proteomes" id="UP000824132">
    <property type="component" value="Unassembled WGS sequence"/>
</dbReference>
<reference evidence="2" key="1">
    <citation type="journal article" date="2021" name="PeerJ">
        <title>Extensive microbial diversity within the chicken gut microbiome revealed by metagenomics and culture.</title>
        <authorList>
            <person name="Gilroy R."/>
            <person name="Ravi A."/>
            <person name="Getino M."/>
            <person name="Pursley I."/>
            <person name="Horton D.L."/>
            <person name="Alikhan N.F."/>
            <person name="Baker D."/>
            <person name="Gharbi K."/>
            <person name="Hall N."/>
            <person name="Watson M."/>
            <person name="Adriaenssens E.M."/>
            <person name="Foster-Nyarko E."/>
            <person name="Jarju S."/>
            <person name="Secka A."/>
            <person name="Antonio M."/>
            <person name="Oren A."/>
            <person name="Chaudhuri R.R."/>
            <person name="La Ragione R."/>
            <person name="Hildebrand F."/>
            <person name="Pallen M.J."/>
        </authorList>
    </citation>
    <scope>NUCLEOTIDE SEQUENCE</scope>
    <source>
        <strain evidence="2">CHK187-5294</strain>
    </source>
</reference>
<feature type="transmembrane region" description="Helical" evidence="1">
    <location>
        <begin position="6"/>
        <end position="36"/>
    </location>
</feature>
<name>A0A9D2IDD5_9FIRM</name>
<keyword evidence="1" id="KW-0472">Membrane</keyword>
<comment type="caution">
    <text evidence="2">The sequence shown here is derived from an EMBL/GenBank/DDBJ whole genome shotgun (WGS) entry which is preliminary data.</text>
</comment>
<feature type="transmembrane region" description="Helical" evidence="1">
    <location>
        <begin position="83"/>
        <end position="105"/>
    </location>
</feature>
<evidence type="ECO:0000256" key="1">
    <source>
        <dbReference type="SAM" id="Phobius"/>
    </source>
</evidence>
<dbReference type="PROSITE" id="PS51257">
    <property type="entry name" value="PROKAR_LIPOPROTEIN"/>
    <property type="match status" value="1"/>
</dbReference>
<accession>A0A9D2IDD5</accession>
<feature type="transmembrane region" description="Helical" evidence="1">
    <location>
        <begin position="57"/>
        <end position="77"/>
    </location>
</feature>
<organism evidence="2 3">
    <name type="scientific">Candidatus Borkfalkia avistercoris</name>
    <dbReference type="NCBI Taxonomy" id="2838504"/>
    <lineage>
        <taxon>Bacteria</taxon>
        <taxon>Bacillati</taxon>
        <taxon>Bacillota</taxon>
        <taxon>Clostridia</taxon>
        <taxon>Christensenellales</taxon>
        <taxon>Christensenellaceae</taxon>
        <taxon>Candidatus Borkfalkia</taxon>
    </lineage>
</organism>
<dbReference type="AlphaFoldDB" id="A0A9D2IDD5"/>
<sequence>MKKGIVPVLIIFTVVFVGGCLIYGALACIGLVFGINALKLAKRGAVTAYLSRRIRRYLLCPILYIVQFGIGAIGLVLEHSSALETALAAVAAVLFLGCTIASIVLKCVTLRRVRKLLAFPPAPPVSPADPFAWFVLRGKYG</sequence>
<protein>
    <submittedName>
        <fullName evidence="2">Uncharacterized protein</fullName>
    </submittedName>
</protein>
<evidence type="ECO:0000313" key="2">
    <source>
        <dbReference type="EMBL" id="HIZ03408.1"/>
    </source>
</evidence>
<keyword evidence="1" id="KW-1133">Transmembrane helix</keyword>
<keyword evidence="1" id="KW-0812">Transmembrane</keyword>